<dbReference type="OMA" id="HITHAEY"/>
<dbReference type="OrthoDB" id="6047467at2759"/>
<feature type="chain" id="PRO_5008788690" evidence="1">
    <location>
        <begin position="30"/>
        <end position="711"/>
    </location>
</feature>
<organism evidence="5">
    <name type="scientific">Capitella teleta</name>
    <name type="common">Polychaete worm</name>
    <dbReference type="NCBI Taxonomy" id="283909"/>
    <lineage>
        <taxon>Eukaryota</taxon>
        <taxon>Metazoa</taxon>
        <taxon>Spiralia</taxon>
        <taxon>Lophotrochozoa</taxon>
        <taxon>Annelida</taxon>
        <taxon>Polychaeta</taxon>
        <taxon>Sedentaria</taxon>
        <taxon>Scolecida</taxon>
        <taxon>Capitellidae</taxon>
        <taxon>Capitella</taxon>
    </lineage>
</organism>
<name>R7V366_CAPTE</name>
<feature type="signal peptide" evidence="1">
    <location>
        <begin position="1"/>
        <end position="29"/>
    </location>
</feature>
<sequence>MIGSEPTTMALTTIVFACFLLTWANPSDAGFECKFPDFMQSDTRSGSKRDWRTHLMEGGRHHMTHNWEVAYGFYGDSMRASVLGGSKAKDAPMPFSRQCIIEVTEGRYLVEHQDQEVADPRLFGQTMKYLCIEFVRHSDDVVQILESELVSYTSPKLCSDNRMRINPWMIINRANFFSASVPCPLQGGFSTKIFDKMRNLDVCSAYEGSTRLESECMRGEGMFFRFRHDICVPEDLQMDKQQRVHCMATWQKERFTYSILRSDQSEQAWCFRFPTDNNGAFQSYLFRDLRCETEEIPESTDRYLRIAVVQDESRTLSDLCVDDYEACSYWNSPCIHAGSIMQLTCAKRCGICSPQIPTTCSLPAALKGKWKEKLPDATNHINLRDLHLDVDGLASFRCIQWYSRPYAHDATKYEQMFVTTFENGCRPRYTCAQFSKHSPSVLKYKLSQSEIWPWEGTTGVTVSCHPFKYKEDDMKLGSRFRSNYLKVFVADEENHAYVKCKLPHRHIQFTAVQRNQLSCQGELNSLSSNYFQVTYANCSSMPAQQKFACMDSSSHGYFGDHLVVTDVVNAEEQSHMCWLFSPDASSSFYLLELEFCHSAAKDHIVSGLLDPLVTFKPVLSTTTTMAPTTFRAAVENIVSVSHKLNESWTEDALRNAQGGYRIQSDQGKDNGQKLDEVAPAVVISNPESKNSVGCLHFNLLCALLLLMIAKL</sequence>
<keyword evidence="7" id="KW-1185">Reference proteome</keyword>
<feature type="domain" description="DUF7042" evidence="3">
    <location>
        <begin position="180"/>
        <end position="303"/>
    </location>
</feature>
<dbReference type="InterPro" id="IPR055471">
    <property type="entry name" value="DUF7043"/>
</dbReference>
<dbReference type="Proteomes" id="UP000014760">
    <property type="component" value="Unassembled WGS sequence"/>
</dbReference>
<protein>
    <submittedName>
        <fullName evidence="5 6">Uncharacterized protein</fullName>
    </submittedName>
</protein>
<reference evidence="7" key="1">
    <citation type="submission" date="2012-12" db="EMBL/GenBank/DDBJ databases">
        <authorList>
            <person name="Hellsten U."/>
            <person name="Grimwood J."/>
            <person name="Chapman J.A."/>
            <person name="Shapiro H."/>
            <person name="Aerts A."/>
            <person name="Otillar R.P."/>
            <person name="Terry A.Y."/>
            <person name="Boore J.L."/>
            <person name="Simakov O."/>
            <person name="Marletaz F."/>
            <person name="Cho S.-J."/>
            <person name="Edsinger-Gonzales E."/>
            <person name="Havlak P."/>
            <person name="Kuo D.-H."/>
            <person name="Larsson T."/>
            <person name="Lv J."/>
            <person name="Arendt D."/>
            <person name="Savage R."/>
            <person name="Osoegawa K."/>
            <person name="de Jong P."/>
            <person name="Lindberg D.R."/>
            <person name="Seaver E.C."/>
            <person name="Weisblat D.A."/>
            <person name="Putnam N.H."/>
            <person name="Grigoriev I.V."/>
            <person name="Rokhsar D.S."/>
        </authorList>
    </citation>
    <scope>NUCLEOTIDE SEQUENCE</scope>
    <source>
        <strain evidence="7">I ESC-2004</strain>
    </source>
</reference>
<dbReference type="InterPro" id="IPR055470">
    <property type="entry name" value="DUF7042"/>
</dbReference>
<evidence type="ECO:0000259" key="3">
    <source>
        <dbReference type="Pfam" id="PF23069"/>
    </source>
</evidence>
<evidence type="ECO:0000259" key="2">
    <source>
        <dbReference type="Pfam" id="PF01549"/>
    </source>
</evidence>
<dbReference type="Pfam" id="PF01549">
    <property type="entry name" value="ShK"/>
    <property type="match status" value="1"/>
</dbReference>
<dbReference type="HOGENOM" id="CLU_407256_0_0_1"/>
<dbReference type="Pfam" id="PF23069">
    <property type="entry name" value="DUF7042"/>
    <property type="match status" value="1"/>
</dbReference>
<proteinExistence type="predicted"/>
<feature type="domain" description="ShKT" evidence="2">
    <location>
        <begin position="320"/>
        <end position="352"/>
    </location>
</feature>
<evidence type="ECO:0000313" key="5">
    <source>
        <dbReference type="EMBL" id="ELU13283.1"/>
    </source>
</evidence>
<dbReference type="AlphaFoldDB" id="R7V366"/>
<dbReference type="PANTHER" id="PTHR22255">
    <property type="entry name" value="LP06548P"/>
    <property type="match status" value="1"/>
</dbReference>
<reference evidence="5 7" key="2">
    <citation type="journal article" date="2013" name="Nature">
        <title>Insights into bilaterian evolution from three spiralian genomes.</title>
        <authorList>
            <person name="Simakov O."/>
            <person name="Marletaz F."/>
            <person name="Cho S.J."/>
            <person name="Edsinger-Gonzales E."/>
            <person name="Havlak P."/>
            <person name="Hellsten U."/>
            <person name="Kuo D.H."/>
            <person name="Larsson T."/>
            <person name="Lv J."/>
            <person name="Arendt D."/>
            <person name="Savage R."/>
            <person name="Osoegawa K."/>
            <person name="de Jong P."/>
            <person name="Grimwood J."/>
            <person name="Chapman J.A."/>
            <person name="Shapiro H."/>
            <person name="Aerts A."/>
            <person name="Otillar R.P."/>
            <person name="Terry A.Y."/>
            <person name="Boore J.L."/>
            <person name="Grigoriev I.V."/>
            <person name="Lindberg D.R."/>
            <person name="Seaver E.C."/>
            <person name="Weisblat D.A."/>
            <person name="Putnam N.H."/>
            <person name="Rokhsar D.S."/>
        </authorList>
    </citation>
    <scope>NUCLEOTIDE SEQUENCE</scope>
    <source>
        <strain evidence="5 7">I ESC-2004</strain>
    </source>
</reference>
<accession>R7V366</accession>
<dbReference type="InterPro" id="IPR003582">
    <property type="entry name" value="ShKT_dom"/>
</dbReference>
<evidence type="ECO:0000313" key="7">
    <source>
        <dbReference type="Proteomes" id="UP000014760"/>
    </source>
</evidence>
<dbReference type="EnsemblMetazoa" id="CapteT229145">
    <property type="protein sequence ID" value="CapteP229145"/>
    <property type="gene ID" value="CapteG229145"/>
</dbReference>
<evidence type="ECO:0000313" key="6">
    <source>
        <dbReference type="EnsemblMetazoa" id="CapteP229145"/>
    </source>
</evidence>
<reference evidence="6" key="3">
    <citation type="submission" date="2015-06" db="UniProtKB">
        <authorList>
            <consortium name="EnsemblMetazoa"/>
        </authorList>
    </citation>
    <scope>IDENTIFICATION</scope>
</reference>
<evidence type="ECO:0000259" key="4">
    <source>
        <dbReference type="Pfam" id="PF23070"/>
    </source>
</evidence>
<feature type="domain" description="DUF7043" evidence="4">
    <location>
        <begin position="358"/>
        <end position="448"/>
    </location>
</feature>
<dbReference type="PANTHER" id="PTHR22255:SF9">
    <property type="entry name" value="LP06548P"/>
    <property type="match status" value="1"/>
</dbReference>
<gene>
    <name evidence="5" type="ORF">CAPTEDRAFT_229145</name>
</gene>
<evidence type="ECO:0000256" key="1">
    <source>
        <dbReference type="SAM" id="SignalP"/>
    </source>
</evidence>
<keyword evidence="1" id="KW-0732">Signal</keyword>
<dbReference type="EMBL" id="AMQN01005177">
    <property type="status" value="NOT_ANNOTATED_CDS"/>
    <property type="molecule type" value="Genomic_DNA"/>
</dbReference>
<dbReference type="Pfam" id="PF23070">
    <property type="entry name" value="DUF7043"/>
    <property type="match status" value="1"/>
</dbReference>
<dbReference type="EMBL" id="KB295343">
    <property type="protein sequence ID" value="ELU13283.1"/>
    <property type="molecule type" value="Genomic_DNA"/>
</dbReference>